<sequence length="129" mass="14692">MNFVLIFASFLSGLAFLAHAFIGDKEYRALKPGSEEDAKPMETWIQTRCGWHWVSLDLLAVSVLLFVLASTQIIQAKTEILHLLSLYHLACGCVWLLTLLFSKSHNRQIFVLGQWIFCFIQASLIYWGA</sequence>
<keyword evidence="2" id="KW-0732">Signal</keyword>
<proteinExistence type="predicted"/>
<feature type="transmembrane region" description="Helical" evidence="1">
    <location>
        <begin position="50"/>
        <end position="68"/>
    </location>
</feature>
<feature type="transmembrane region" description="Helical" evidence="1">
    <location>
        <begin position="80"/>
        <end position="102"/>
    </location>
</feature>
<keyword evidence="1" id="KW-0812">Transmembrane</keyword>
<feature type="transmembrane region" description="Helical" evidence="1">
    <location>
        <begin position="108"/>
        <end position="127"/>
    </location>
</feature>
<organism evidence="3 4">
    <name type="scientific">Pseudobacteriovorax antillogorgiicola</name>
    <dbReference type="NCBI Taxonomy" id="1513793"/>
    <lineage>
        <taxon>Bacteria</taxon>
        <taxon>Pseudomonadati</taxon>
        <taxon>Bdellovibrionota</taxon>
        <taxon>Oligoflexia</taxon>
        <taxon>Oligoflexales</taxon>
        <taxon>Pseudobacteriovoracaceae</taxon>
        <taxon>Pseudobacteriovorax</taxon>
    </lineage>
</organism>
<name>A0A1Y6CWS8_9BACT</name>
<dbReference type="STRING" id="1513793.SAMN06296036_1522"/>
<dbReference type="EMBL" id="FWZT01000052">
    <property type="protein sequence ID" value="SMF84075.1"/>
    <property type="molecule type" value="Genomic_DNA"/>
</dbReference>
<dbReference type="RefSeq" id="WP_132326450.1">
    <property type="nucleotide sequence ID" value="NZ_FWZT01000052.1"/>
</dbReference>
<protein>
    <recommendedName>
        <fullName evidence="5">MAPEG family protein</fullName>
    </recommendedName>
</protein>
<evidence type="ECO:0000313" key="3">
    <source>
        <dbReference type="EMBL" id="SMF84075.1"/>
    </source>
</evidence>
<dbReference type="Proteomes" id="UP000192907">
    <property type="component" value="Unassembled WGS sequence"/>
</dbReference>
<keyword evidence="1" id="KW-1133">Transmembrane helix</keyword>
<keyword evidence="1" id="KW-0472">Membrane</keyword>
<dbReference type="AlphaFoldDB" id="A0A1Y6CWS8"/>
<evidence type="ECO:0000256" key="2">
    <source>
        <dbReference type="SAM" id="SignalP"/>
    </source>
</evidence>
<gene>
    <name evidence="3" type="ORF">SAMN06296036_1522</name>
</gene>
<reference evidence="4" key="1">
    <citation type="submission" date="2017-04" db="EMBL/GenBank/DDBJ databases">
        <authorList>
            <person name="Varghese N."/>
            <person name="Submissions S."/>
        </authorList>
    </citation>
    <scope>NUCLEOTIDE SEQUENCE [LARGE SCALE GENOMIC DNA]</scope>
    <source>
        <strain evidence="4">RKEM611</strain>
    </source>
</reference>
<accession>A0A1Y6CWS8</accession>
<evidence type="ECO:0000313" key="4">
    <source>
        <dbReference type="Proteomes" id="UP000192907"/>
    </source>
</evidence>
<evidence type="ECO:0008006" key="5">
    <source>
        <dbReference type="Google" id="ProtNLM"/>
    </source>
</evidence>
<dbReference type="OrthoDB" id="982650at2"/>
<feature type="chain" id="PRO_5012712266" description="MAPEG family protein" evidence="2">
    <location>
        <begin position="21"/>
        <end position="129"/>
    </location>
</feature>
<keyword evidence="4" id="KW-1185">Reference proteome</keyword>
<evidence type="ECO:0000256" key="1">
    <source>
        <dbReference type="SAM" id="Phobius"/>
    </source>
</evidence>
<feature type="signal peptide" evidence="2">
    <location>
        <begin position="1"/>
        <end position="20"/>
    </location>
</feature>